<evidence type="ECO:0000313" key="1">
    <source>
        <dbReference type="EMBL" id="TRM55681.1"/>
    </source>
</evidence>
<accession>A0A550BT35</accession>
<keyword evidence="2" id="KW-1185">Reference proteome</keyword>
<sequence length="501" mass="55785">MIASHQEMPMPRLERASTLLAHALSVASVDRLRTGPFPTAQETAPSYSCVSSLLAEGQRIDAEIQRLHILREEVNTQLRVARSMLAPVRRLPTEILSEVFTLAVCSHPPHKRAFPARDVAAVCTIWRETARATRNLWTCVDFTMATPASLEKLLNMHAELSNGLLLHVYQPPDVTASARLQHLLALPKEHTMRWGQICLHFEEAPRPPYATPDLASLVRADLVVSGDDASQALHFLYHARALQSLFLHLAPNRIPSHIFMPSLPRLTKLCLVNHHLFSSEEYIIPILQGCAASLQRLVLSHRGKRNTTNSPAGGQPILFPALLAVDLRYDAPCILPHMDTPVLETIIIRDFARPSRPICASLRHILKQSAPPIRNLKLHEVCGPAPGSEDFISCLEHLDGLTTLIVSDSLDGRPMMTWVVLARMTCSDHRQPILPALTTLSLHHGRTDHRVPEKLERVLRVMLRSRSSRRVVHGCTVEALQHVETDLKDDPIDLEGGSTDA</sequence>
<dbReference type="EMBL" id="VDMD01000104">
    <property type="protein sequence ID" value="TRM55681.1"/>
    <property type="molecule type" value="Genomic_DNA"/>
</dbReference>
<protein>
    <recommendedName>
        <fullName evidence="3">F-box domain-containing protein</fullName>
    </recommendedName>
</protein>
<dbReference type="Proteomes" id="UP000320762">
    <property type="component" value="Unassembled WGS sequence"/>
</dbReference>
<dbReference type="SUPFAM" id="SSF52047">
    <property type="entry name" value="RNI-like"/>
    <property type="match status" value="1"/>
</dbReference>
<comment type="caution">
    <text evidence="1">The sequence shown here is derived from an EMBL/GenBank/DDBJ whole genome shotgun (WGS) entry which is preliminary data.</text>
</comment>
<reference evidence="1 2" key="1">
    <citation type="journal article" date="2019" name="New Phytol.">
        <title>Comparative genomics reveals unique wood-decay strategies and fruiting body development in the Schizophyllaceae.</title>
        <authorList>
            <person name="Almasi E."/>
            <person name="Sahu N."/>
            <person name="Krizsan K."/>
            <person name="Balint B."/>
            <person name="Kovacs G.M."/>
            <person name="Kiss B."/>
            <person name="Cseklye J."/>
            <person name="Drula E."/>
            <person name="Henrissat B."/>
            <person name="Nagy I."/>
            <person name="Chovatia M."/>
            <person name="Adam C."/>
            <person name="LaButti K."/>
            <person name="Lipzen A."/>
            <person name="Riley R."/>
            <person name="Grigoriev I.V."/>
            <person name="Nagy L.G."/>
        </authorList>
    </citation>
    <scope>NUCLEOTIDE SEQUENCE [LARGE SCALE GENOMIC DNA]</scope>
    <source>
        <strain evidence="1 2">NL-1724</strain>
    </source>
</reference>
<organism evidence="1 2">
    <name type="scientific">Schizophyllum amplum</name>
    <dbReference type="NCBI Taxonomy" id="97359"/>
    <lineage>
        <taxon>Eukaryota</taxon>
        <taxon>Fungi</taxon>
        <taxon>Dikarya</taxon>
        <taxon>Basidiomycota</taxon>
        <taxon>Agaricomycotina</taxon>
        <taxon>Agaricomycetes</taxon>
        <taxon>Agaricomycetidae</taxon>
        <taxon>Agaricales</taxon>
        <taxon>Schizophyllaceae</taxon>
        <taxon>Schizophyllum</taxon>
    </lineage>
</organism>
<proteinExistence type="predicted"/>
<dbReference type="AlphaFoldDB" id="A0A550BT35"/>
<gene>
    <name evidence="1" type="ORF">BD626DRAFT_523452</name>
</gene>
<dbReference type="OrthoDB" id="3229088at2759"/>
<name>A0A550BT35_9AGAR</name>
<evidence type="ECO:0008006" key="3">
    <source>
        <dbReference type="Google" id="ProtNLM"/>
    </source>
</evidence>
<evidence type="ECO:0000313" key="2">
    <source>
        <dbReference type="Proteomes" id="UP000320762"/>
    </source>
</evidence>